<dbReference type="EMBL" id="ABXJ01000066">
    <property type="protein sequence ID" value="EEA90663.1"/>
    <property type="molecule type" value="Genomic_DNA"/>
</dbReference>
<organism evidence="1 2">
    <name type="scientific">Collinsella stercoris DSM 13279</name>
    <dbReference type="NCBI Taxonomy" id="445975"/>
    <lineage>
        <taxon>Bacteria</taxon>
        <taxon>Bacillati</taxon>
        <taxon>Actinomycetota</taxon>
        <taxon>Coriobacteriia</taxon>
        <taxon>Coriobacteriales</taxon>
        <taxon>Coriobacteriaceae</taxon>
        <taxon>Collinsella</taxon>
    </lineage>
</organism>
<protein>
    <submittedName>
        <fullName evidence="1">Uncharacterized protein</fullName>
    </submittedName>
</protein>
<sequence>MLDEGGQGGRPARLAASCPGVLPFLGLRAPIHSVLGEIRVCVSQMRRLCNEKRACPSRDGFRL</sequence>
<evidence type="ECO:0000313" key="2">
    <source>
        <dbReference type="Proteomes" id="UP000003560"/>
    </source>
</evidence>
<gene>
    <name evidence="1" type="ORF">COLSTE_01145</name>
</gene>
<name>B6GAP5_9ACTN</name>
<feature type="non-terminal residue" evidence="1">
    <location>
        <position position="63"/>
    </location>
</feature>
<comment type="caution">
    <text evidence="1">The sequence shown here is derived from an EMBL/GenBank/DDBJ whole genome shotgun (WGS) entry which is preliminary data.</text>
</comment>
<dbReference type="AlphaFoldDB" id="B6GAP5"/>
<keyword evidence="2" id="KW-1185">Reference proteome</keyword>
<dbReference type="Proteomes" id="UP000003560">
    <property type="component" value="Unassembled WGS sequence"/>
</dbReference>
<proteinExistence type="predicted"/>
<reference evidence="1 2" key="2">
    <citation type="submission" date="2008-10" db="EMBL/GenBank/DDBJ databases">
        <authorList>
            <person name="Fulton L."/>
            <person name="Clifton S."/>
            <person name="Fulton B."/>
            <person name="Xu J."/>
            <person name="Minx P."/>
            <person name="Pepin K.H."/>
            <person name="Johnson M."/>
            <person name="Thiruvilangam P."/>
            <person name="Bhonagiri V."/>
            <person name="Nash W.E."/>
            <person name="Mardis E.R."/>
            <person name="Wilson R.K."/>
        </authorList>
    </citation>
    <scope>NUCLEOTIDE SEQUENCE [LARGE SCALE GENOMIC DNA]</scope>
    <source>
        <strain evidence="1 2">DSM 13279</strain>
    </source>
</reference>
<accession>B6GAP5</accession>
<dbReference type="HOGENOM" id="CLU_2909238_0_0_11"/>
<reference evidence="1 2" key="1">
    <citation type="submission" date="2008-10" db="EMBL/GenBank/DDBJ databases">
        <title>Draft genome sequence of Collinsella stercoris (DSM 13279).</title>
        <authorList>
            <person name="Sudarsanam P."/>
            <person name="Ley R."/>
            <person name="Guruge J."/>
            <person name="Turnbaugh P.J."/>
            <person name="Mahowald M."/>
            <person name="Liep D."/>
            <person name="Gordon J."/>
        </authorList>
    </citation>
    <scope>NUCLEOTIDE SEQUENCE [LARGE SCALE GENOMIC DNA]</scope>
    <source>
        <strain evidence="1 2">DSM 13279</strain>
    </source>
</reference>
<evidence type="ECO:0000313" key="1">
    <source>
        <dbReference type="EMBL" id="EEA90663.1"/>
    </source>
</evidence>